<sequence>KSGAKKSGTPLDNLYNANSLLFLEGLFRLQSTGEEYLEQRLSIRRSPHHRQCHHTQIPYSPQPGETSTSYVRVHSYDLEVRDFATTGGYNDESPELCIPRTHNRISLLPSRGIG</sequence>
<proteinExistence type="predicted"/>
<evidence type="ECO:0000313" key="2">
    <source>
        <dbReference type="EMBL" id="CAH2294212.1"/>
    </source>
</evidence>
<feature type="region of interest" description="Disordered" evidence="1">
    <location>
        <begin position="45"/>
        <end position="68"/>
    </location>
</feature>
<dbReference type="EMBL" id="OW240916">
    <property type="protein sequence ID" value="CAH2294212.1"/>
    <property type="molecule type" value="Genomic_DNA"/>
</dbReference>
<evidence type="ECO:0000313" key="3">
    <source>
        <dbReference type="Proteomes" id="UP001295444"/>
    </source>
</evidence>
<organism evidence="2 3">
    <name type="scientific">Pelobates cultripes</name>
    <name type="common">Western spadefoot toad</name>
    <dbReference type="NCBI Taxonomy" id="61616"/>
    <lineage>
        <taxon>Eukaryota</taxon>
        <taxon>Metazoa</taxon>
        <taxon>Chordata</taxon>
        <taxon>Craniata</taxon>
        <taxon>Vertebrata</taxon>
        <taxon>Euteleostomi</taxon>
        <taxon>Amphibia</taxon>
        <taxon>Batrachia</taxon>
        <taxon>Anura</taxon>
        <taxon>Pelobatoidea</taxon>
        <taxon>Pelobatidae</taxon>
        <taxon>Pelobates</taxon>
    </lineage>
</organism>
<gene>
    <name evidence="2" type="ORF">PECUL_23A046098</name>
</gene>
<feature type="compositionally biased region" description="Polar residues" evidence="1">
    <location>
        <begin position="57"/>
        <end position="68"/>
    </location>
</feature>
<feature type="non-terminal residue" evidence="2">
    <location>
        <position position="1"/>
    </location>
</feature>
<keyword evidence="3" id="KW-1185">Reference proteome</keyword>
<dbReference type="AlphaFoldDB" id="A0AAD1S7C4"/>
<name>A0AAD1S7C4_PELCU</name>
<evidence type="ECO:0000256" key="1">
    <source>
        <dbReference type="SAM" id="MobiDB-lite"/>
    </source>
</evidence>
<dbReference type="Proteomes" id="UP001295444">
    <property type="component" value="Chromosome 05"/>
</dbReference>
<accession>A0AAD1S7C4</accession>
<reference evidence="2" key="1">
    <citation type="submission" date="2022-03" db="EMBL/GenBank/DDBJ databases">
        <authorList>
            <person name="Alioto T."/>
            <person name="Alioto T."/>
            <person name="Gomez Garrido J."/>
        </authorList>
    </citation>
    <scope>NUCLEOTIDE SEQUENCE</scope>
</reference>
<protein>
    <submittedName>
        <fullName evidence="2">Uncharacterized protein</fullName>
    </submittedName>
</protein>